<organism evidence="4 5">
    <name type="scientific">Hesseltinella vesiculosa</name>
    <dbReference type="NCBI Taxonomy" id="101127"/>
    <lineage>
        <taxon>Eukaryota</taxon>
        <taxon>Fungi</taxon>
        <taxon>Fungi incertae sedis</taxon>
        <taxon>Mucoromycota</taxon>
        <taxon>Mucoromycotina</taxon>
        <taxon>Mucoromycetes</taxon>
        <taxon>Mucorales</taxon>
        <taxon>Cunninghamellaceae</taxon>
        <taxon>Hesseltinella</taxon>
    </lineage>
</organism>
<dbReference type="AlphaFoldDB" id="A0A1X2GSU3"/>
<dbReference type="InterPro" id="IPR004871">
    <property type="entry name" value="RSE1/DDB1/CPSF1_C"/>
</dbReference>
<dbReference type="InterPro" id="IPR015943">
    <property type="entry name" value="WD40/YVTN_repeat-like_dom_sf"/>
</dbReference>
<dbReference type="Gene3D" id="2.130.10.10">
    <property type="entry name" value="YVTN repeat-like/Quinoprotein amine dehydrogenase"/>
    <property type="match status" value="2"/>
</dbReference>
<dbReference type="OrthoDB" id="20774at2759"/>
<dbReference type="InterPro" id="IPR011047">
    <property type="entry name" value="Quinoprotein_ADH-like_sf"/>
</dbReference>
<evidence type="ECO:0000256" key="1">
    <source>
        <dbReference type="ARBA" id="ARBA00007453"/>
    </source>
</evidence>
<dbReference type="PANTHER" id="PTHR10644">
    <property type="entry name" value="DNA REPAIR/RNA PROCESSING CPSF FAMILY"/>
    <property type="match status" value="1"/>
</dbReference>
<proteinExistence type="inferred from homology"/>
<dbReference type="InterPro" id="IPR050358">
    <property type="entry name" value="RSE1/DDB1/CFT1"/>
</dbReference>
<evidence type="ECO:0000256" key="2">
    <source>
        <dbReference type="ARBA" id="ARBA00014577"/>
    </source>
</evidence>
<reference evidence="4 5" key="1">
    <citation type="submission" date="2016-07" db="EMBL/GenBank/DDBJ databases">
        <title>Pervasive Adenine N6-methylation of Active Genes in Fungi.</title>
        <authorList>
            <consortium name="DOE Joint Genome Institute"/>
            <person name="Mondo S.J."/>
            <person name="Dannebaum R.O."/>
            <person name="Kuo R.C."/>
            <person name="Labutti K."/>
            <person name="Haridas S."/>
            <person name="Kuo A."/>
            <person name="Salamov A."/>
            <person name="Ahrendt S.R."/>
            <person name="Lipzen A."/>
            <person name="Sullivan W."/>
            <person name="Andreopoulos W.B."/>
            <person name="Clum A."/>
            <person name="Lindquist E."/>
            <person name="Daum C."/>
            <person name="Ramamoorthy G.K."/>
            <person name="Gryganskyi A."/>
            <person name="Culley D."/>
            <person name="Magnuson J.K."/>
            <person name="James T.Y."/>
            <person name="O'Malley M.A."/>
            <person name="Stajich J.E."/>
            <person name="Spatafora J.W."/>
            <person name="Visel A."/>
            <person name="Grigoriev I.V."/>
        </authorList>
    </citation>
    <scope>NUCLEOTIDE SEQUENCE [LARGE SCALE GENOMIC DNA]</scope>
    <source>
        <strain evidence="4 5">NRRL 3301</strain>
    </source>
</reference>
<gene>
    <name evidence="4" type="ORF">DM01DRAFT_349212</name>
</gene>
<dbReference type="EMBL" id="MCGT01000004">
    <property type="protein sequence ID" value="ORX60521.1"/>
    <property type="molecule type" value="Genomic_DNA"/>
</dbReference>
<dbReference type="Proteomes" id="UP000242146">
    <property type="component" value="Unassembled WGS sequence"/>
</dbReference>
<comment type="caution">
    <text evidence="4">The sequence shown here is derived from an EMBL/GenBank/DDBJ whole genome shotgun (WGS) entry which is preliminary data.</text>
</comment>
<keyword evidence="5" id="KW-1185">Reference proteome</keyword>
<dbReference type="STRING" id="101127.A0A1X2GSU3"/>
<dbReference type="Pfam" id="PF03178">
    <property type="entry name" value="CPSF_A"/>
    <property type="match status" value="1"/>
</dbReference>
<evidence type="ECO:0000259" key="3">
    <source>
        <dbReference type="Pfam" id="PF03178"/>
    </source>
</evidence>
<dbReference type="GO" id="GO:0005634">
    <property type="term" value="C:nucleus"/>
    <property type="evidence" value="ECO:0007669"/>
    <property type="project" value="InterPro"/>
</dbReference>
<dbReference type="GO" id="GO:0003676">
    <property type="term" value="F:nucleic acid binding"/>
    <property type="evidence" value="ECO:0007669"/>
    <property type="project" value="InterPro"/>
</dbReference>
<feature type="domain" description="RSE1/DDB1/CPSF1 C-terminal" evidence="3">
    <location>
        <begin position="276"/>
        <end position="606"/>
    </location>
</feature>
<sequence>MKVCFAAARHSQHSLRIYLCCSNGRNHSFLVARLDLNNITLEQLERFDYPFLSAPSCFYPLDKDSRHYLLVGDYNQKLHLFSLADTNPCMQHVLSMDLEAVPHSLCVLDKNASWLLLSDRCGDLVTLSVADLLLGQWTVMQSYRRCALPFMLAAVGESTRPSVLACGEKLLLISQDDQGELTFDEVYTNNGQQHLDASPLPPSLVPDIMNGDNAFAFTTLVDDQLLILAATTKAQFITRELTVGYTPTKLLLESSICDRSLMILAADTHCRGKVAQQLQLMDQRTGDMLSTYNLDPGEAVCCMAPWQVQNGDKLYHYVCIGTKYQDARIGAANMYQQDENESGSLQLYRIKYRVQGQTPVALIRQAWNKNAFPGGVHAVCVHPQGLLFASGAMLYLYQLDADQGELEEITKTTLRYPITSIQVKDEMICVGTFVDSVHYYVYNQGLGELEFWSSDIQSRNVHHILAMDQRTVAAVTHDGDMFALKSAVGLNDHDSALCQPLNYQLNDLDPLFSFHYGEMLIKLRITPFHRCSYLLDPRSLWLTNHLLPWTMDDNVPTTGEQTPSASPGMTMTDPIVACTVSGGVLTIHRCSEAMFTLLKYLQDRLIWNGCARPVLGSSKRFWHWFVPSSGAKADHVLFGDLLAAFQRMTPEQKVKVLDPKPTHGSKPSPPLMDFFTSSNFCPLSEGHERTDSHTMTVRLMERLDRILDDLDHYS</sequence>
<evidence type="ECO:0000313" key="5">
    <source>
        <dbReference type="Proteomes" id="UP000242146"/>
    </source>
</evidence>
<name>A0A1X2GSU3_9FUNG</name>
<accession>A0A1X2GSU3</accession>
<comment type="similarity">
    <text evidence="1">Belongs to the DDB1 family.</text>
</comment>
<protein>
    <recommendedName>
        <fullName evidence="2">DNA damage-binding protein 1</fullName>
    </recommendedName>
</protein>
<evidence type="ECO:0000313" key="4">
    <source>
        <dbReference type="EMBL" id="ORX60521.1"/>
    </source>
</evidence>
<dbReference type="SUPFAM" id="SSF50998">
    <property type="entry name" value="Quinoprotein alcohol dehydrogenase-like"/>
    <property type="match status" value="1"/>
</dbReference>